<dbReference type="PROSITE" id="PS00518">
    <property type="entry name" value="ZF_RING_1"/>
    <property type="match status" value="1"/>
</dbReference>
<dbReference type="Pfam" id="PF13920">
    <property type="entry name" value="zf-C3HC4_3"/>
    <property type="match status" value="1"/>
</dbReference>
<dbReference type="InterPro" id="IPR017907">
    <property type="entry name" value="Znf_RING_CS"/>
</dbReference>
<gene>
    <name evidence="6" type="ORF">HCN44_003413</name>
</gene>
<proteinExistence type="predicted"/>
<dbReference type="InterPro" id="IPR001841">
    <property type="entry name" value="Znf_RING"/>
</dbReference>
<keyword evidence="7" id="KW-1185">Reference proteome</keyword>
<evidence type="ECO:0000313" key="6">
    <source>
        <dbReference type="EMBL" id="KAF7994323.1"/>
    </source>
</evidence>
<reference evidence="6 7" key="1">
    <citation type="submission" date="2020-08" db="EMBL/GenBank/DDBJ databases">
        <title>Aphidius gifuensis genome sequencing and assembly.</title>
        <authorList>
            <person name="Du Z."/>
        </authorList>
    </citation>
    <scope>NUCLEOTIDE SEQUENCE [LARGE SCALE GENOMIC DNA]</scope>
    <source>
        <strain evidence="6">YNYX2018</strain>
        <tissue evidence="6">Adults</tissue>
    </source>
</reference>
<evidence type="ECO:0000256" key="1">
    <source>
        <dbReference type="ARBA" id="ARBA00022723"/>
    </source>
</evidence>
<comment type="caution">
    <text evidence="6">The sequence shown here is derived from an EMBL/GenBank/DDBJ whole genome shotgun (WGS) entry which is preliminary data.</text>
</comment>
<keyword evidence="3" id="KW-0862">Zinc</keyword>
<dbReference type="InterPro" id="IPR013083">
    <property type="entry name" value="Znf_RING/FYVE/PHD"/>
</dbReference>
<keyword evidence="1" id="KW-0479">Metal-binding</keyword>
<evidence type="ECO:0000313" key="7">
    <source>
        <dbReference type="Proteomes" id="UP000639338"/>
    </source>
</evidence>
<organism evidence="6 7">
    <name type="scientific">Aphidius gifuensis</name>
    <name type="common">Parasitoid wasp</name>
    <dbReference type="NCBI Taxonomy" id="684658"/>
    <lineage>
        <taxon>Eukaryota</taxon>
        <taxon>Metazoa</taxon>
        <taxon>Ecdysozoa</taxon>
        <taxon>Arthropoda</taxon>
        <taxon>Hexapoda</taxon>
        <taxon>Insecta</taxon>
        <taxon>Pterygota</taxon>
        <taxon>Neoptera</taxon>
        <taxon>Endopterygota</taxon>
        <taxon>Hymenoptera</taxon>
        <taxon>Apocrita</taxon>
        <taxon>Ichneumonoidea</taxon>
        <taxon>Braconidae</taxon>
        <taxon>Aphidiinae</taxon>
        <taxon>Aphidius</taxon>
    </lineage>
</organism>
<keyword evidence="2 4" id="KW-0863">Zinc-finger</keyword>
<evidence type="ECO:0000256" key="4">
    <source>
        <dbReference type="PROSITE-ProRule" id="PRU00175"/>
    </source>
</evidence>
<dbReference type="Proteomes" id="UP000639338">
    <property type="component" value="Unassembled WGS sequence"/>
</dbReference>
<dbReference type="SMART" id="SM00184">
    <property type="entry name" value="RING"/>
    <property type="match status" value="1"/>
</dbReference>
<accession>A0A835CUH5</accession>
<feature type="domain" description="RING-type" evidence="5">
    <location>
        <begin position="371"/>
        <end position="413"/>
    </location>
</feature>
<sequence length="426" mass="49146">MTFAYGAFNNMSSGIFGESMEYIKNELLREHGPPSRITTNHDYRLREKIQEAWPDANVEAHFKDFCTSILHRAFNSGNILFDNDAHRILLSKLFTLAWLPANLIADTFAWLEASIPADLREVFHGLMQWFKNTYIKGLQPGVISCYRKEHLLNSLPWTIPRNLLNKINSHRAVRFSGYCPLWILYGKSLDVIASSRKDCGTLLGNDVRAKQNISMSPKISTTMVSLGDIHRLWNKLDERSITSTRFLSIACNLVREYYDTLVFQRDFERFPLVPSNLEHVQSFVQSVGHLCVISPHKQNFYKCDDQHIEMICRPCNCICLCRACSDLNRDLTQNVAEVHMQCPLCMQRATNYDALFMDLTNNPDFPIDWKCQICSDRPKTHVMQVCKHLICLVCMETIRANDVRDVFVCPFCRRESGAVEAHFIMV</sequence>
<dbReference type="EMBL" id="JACMRX010000002">
    <property type="protein sequence ID" value="KAF7994323.1"/>
    <property type="molecule type" value="Genomic_DNA"/>
</dbReference>
<evidence type="ECO:0000256" key="3">
    <source>
        <dbReference type="ARBA" id="ARBA00022833"/>
    </source>
</evidence>
<dbReference type="GO" id="GO:0008270">
    <property type="term" value="F:zinc ion binding"/>
    <property type="evidence" value="ECO:0007669"/>
    <property type="project" value="UniProtKB-KW"/>
</dbReference>
<dbReference type="Gene3D" id="3.30.40.10">
    <property type="entry name" value="Zinc/RING finger domain, C3HC4 (zinc finger)"/>
    <property type="match status" value="1"/>
</dbReference>
<dbReference type="SUPFAM" id="SSF57850">
    <property type="entry name" value="RING/U-box"/>
    <property type="match status" value="1"/>
</dbReference>
<protein>
    <recommendedName>
        <fullName evidence="5">RING-type domain-containing protein</fullName>
    </recommendedName>
</protein>
<evidence type="ECO:0000259" key="5">
    <source>
        <dbReference type="PROSITE" id="PS50089"/>
    </source>
</evidence>
<dbReference type="AlphaFoldDB" id="A0A835CUH5"/>
<evidence type="ECO:0000256" key="2">
    <source>
        <dbReference type="ARBA" id="ARBA00022771"/>
    </source>
</evidence>
<dbReference type="PROSITE" id="PS50089">
    <property type="entry name" value="ZF_RING_2"/>
    <property type="match status" value="1"/>
</dbReference>
<dbReference type="OrthoDB" id="2017782at2759"/>
<name>A0A835CUH5_APHGI</name>